<evidence type="ECO:0000256" key="2">
    <source>
        <dbReference type="SAM" id="SignalP"/>
    </source>
</evidence>
<keyword evidence="5" id="KW-1185">Reference proteome</keyword>
<reference evidence="5" key="1">
    <citation type="journal article" date="2019" name="Int. J. Syst. Evol. Microbiol.">
        <title>The Global Catalogue of Microorganisms (GCM) 10K type strain sequencing project: providing services to taxonomists for standard genome sequencing and annotation.</title>
        <authorList>
            <consortium name="The Broad Institute Genomics Platform"/>
            <consortium name="The Broad Institute Genome Sequencing Center for Infectious Disease"/>
            <person name="Wu L."/>
            <person name="Ma J."/>
        </authorList>
    </citation>
    <scope>NUCLEOTIDE SEQUENCE [LARGE SCALE GENOMIC DNA]</scope>
    <source>
        <strain evidence="5">KCTC 32141</strain>
    </source>
</reference>
<organism evidence="4 5">
    <name type="scientific">Lacinutrix iliipiscaria</name>
    <dbReference type="NCBI Taxonomy" id="1230532"/>
    <lineage>
        <taxon>Bacteria</taxon>
        <taxon>Pseudomonadati</taxon>
        <taxon>Bacteroidota</taxon>
        <taxon>Flavobacteriia</taxon>
        <taxon>Flavobacteriales</taxon>
        <taxon>Flavobacteriaceae</taxon>
        <taxon>Lacinutrix</taxon>
    </lineage>
</organism>
<dbReference type="InterPro" id="IPR026444">
    <property type="entry name" value="Secre_tail"/>
</dbReference>
<feature type="chain" id="PRO_5046598145" evidence="2">
    <location>
        <begin position="21"/>
        <end position="257"/>
    </location>
</feature>
<keyword evidence="1 2" id="KW-0732">Signal</keyword>
<name>A0ABW5WLP2_9FLAO</name>
<gene>
    <name evidence="4" type="ORF">ACFS5M_06810</name>
</gene>
<feature type="domain" description="Secretion system C-terminal sorting" evidence="3">
    <location>
        <begin position="185"/>
        <end position="248"/>
    </location>
</feature>
<proteinExistence type="predicted"/>
<dbReference type="EMBL" id="JBHUOV010000001">
    <property type="protein sequence ID" value="MFD2823374.1"/>
    <property type="molecule type" value="Genomic_DNA"/>
</dbReference>
<accession>A0ABW5WLP2</accession>
<evidence type="ECO:0000313" key="4">
    <source>
        <dbReference type="EMBL" id="MFD2823374.1"/>
    </source>
</evidence>
<comment type="caution">
    <text evidence="4">The sequence shown here is derived from an EMBL/GenBank/DDBJ whole genome shotgun (WGS) entry which is preliminary data.</text>
</comment>
<dbReference type="NCBIfam" id="TIGR04183">
    <property type="entry name" value="Por_Secre_tail"/>
    <property type="match status" value="1"/>
</dbReference>
<feature type="signal peptide" evidence="2">
    <location>
        <begin position="1"/>
        <end position="20"/>
    </location>
</feature>
<evidence type="ECO:0000256" key="1">
    <source>
        <dbReference type="ARBA" id="ARBA00022729"/>
    </source>
</evidence>
<dbReference type="Proteomes" id="UP001597533">
    <property type="component" value="Unassembled WGS sequence"/>
</dbReference>
<sequence length="257" mass="27529">MKKKLQFFLLSLVAVTFVNAQDLIVVDLAVANQVTITAGPGLSASTISGSDSTGFYLEDFFTSDQTFAEVLVSGDLTSAANTPDLSPDLFRGGGGTDPGLNIWSYTDDPTSDFTAGQVAFSGQATWTLSVDEYNAMTGSSSSGNIYFAADTVDDIAGGATLIGTYSVINNPLSIPDVQSFEFSYYPNPVTDVLNITSQKMIEQVEVYNMLGQYVSVQKLNALNGTIKTANLANGAYFFRSTFQDGTVKTFKVIKKEF</sequence>
<dbReference type="Pfam" id="PF18962">
    <property type="entry name" value="Por_Secre_tail"/>
    <property type="match status" value="1"/>
</dbReference>
<evidence type="ECO:0000313" key="5">
    <source>
        <dbReference type="Proteomes" id="UP001597533"/>
    </source>
</evidence>
<dbReference type="RefSeq" id="WP_183487090.1">
    <property type="nucleotide sequence ID" value="NZ_JBHUOV010000001.1"/>
</dbReference>
<evidence type="ECO:0000259" key="3">
    <source>
        <dbReference type="Pfam" id="PF18962"/>
    </source>
</evidence>
<protein>
    <submittedName>
        <fullName evidence="4">T9SS type A sorting domain-containing protein</fullName>
    </submittedName>
</protein>